<dbReference type="Proteomes" id="UP000275846">
    <property type="component" value="Unassembled WGS sequence"/>
</dbReference>
<keyword evidence="5" id="KW-0130">Cell adhesion</keyword>
<comment type="subcellular location">
    <subcellularLocation>
        <location evidence="5">Membrane</location>
        <topology evidence="5">Single-pass type I membrane protein</topology>
    </subcellularLocation>
</comment>
<name>A0A183SG26_SCHSO</name>
<dbReference type="GO" id="GO:0007160">
    <property type="term" value="P:cell-matrix adhesion"/>
    <property type="evidence" value="ECO:0007669"/>
    <property type="project" value="TreeGrafter"/>
</dbReference>
<proteinExistence type="inferred from homology"/>
<gene>
    <name evidence="7" type="ORF">SSLN_LOCUS3174</name>
</gene>
<evidence type="ECO:0000313" key="7">
    <source>
        <dbReference type="EMBL" id="VDL89559.1"/>
    </source>
</evidence>
<evidence type="ECO:0000313" key="8">
    <source>
        <dbReference type="Proteomes" id="UP000275846"/>
    </source>
</evidence>
<dbReference type="GO" id="GO:0007229">
    <property type="term" value="P:integrin-mediated signaling pathway"/>
    <property type="evidence" value="ECO:0007669"/>
    <property type="project" value="UniProtKB-KW"/>
</dbReference>
<evidence type="ECO:0000256" key="6">
    <source>
        <dbReference type="SAM" id="MobiDB-lite"/>
    </source>
</evidence>
<comment type="similarity">
    <text evidence="5">Belongs to the integrin alpha chain family.</text>
</comment>
<dbReference type="EMBL" id="UYSU01032450">
    <property type="protein sequence ID" value="VDL89559.1"/>
    <property type="molecule type" value="Genomic_DNA"/>
</dbReference>
<keyword evidence="5" id="KW-0401">Integrin</keyword>
<dbReference type="InterPro" id="IPR013519">
    <property type="entry name" value="Int_alpha_beta-p"/>
</dbReference>
<dbReference type="AlphaFoldDB" id="A0A183SG26"/>
<dbReference type="InterPro" id="IPR000413">
    <property type="entry name" value="Integrin_alpha"/>
</dbReference>
<reference evidence="9" key="1">
    <citation type="submission" date="2016-06" db="UniProtKB">
        <authorList>
            <consortium name="WormBaseParasite"/>
        </authorList>
    </citation>
    <scope>IDENTIFICATION</scope>
</reference>
<evidence type="ECO:0000256" key="5">
    <source>
        <dbReference type="RuleBase" id="RU003762"/>
    </source>
</evidence>
<dbReference type="GO" id="GO:0008305">
    <property type="term" value="C:integrin complex"/>
    <property type="evidence" value="ECO:0007669"/>
    <property type="project" value="InterPro"/>
</dbReference>
<dbReference type="STRING" id="70667.A0A183SG26"/>
<protein>
    <submittedName>
        <fullName evidence="9">VCBS repeat-containing protein</fullName>
    </submittedName>
</protein>
<feature type="region of interest" description="Disordered" evidence="6">
    <location>
        <begin position="122"/>
        <end position="152"/>
    </location>
</feature>
<keyword evidence="1" id="KW-0732">Signal</keyword>
<evidence type="ECO:0000256" key="2">
    <source>
        <dbReference type="ARBA" id="ARBA00022737"/>
    </source>
</evidence>
<keyword evidence="8" id="KW-1185">Reference proteome</keyword>
<accession>A0A183SG26</accession>
<keyword evidence="2" id="KW-0677">Repeat</keyword>
<evidence type="ECO:0000256" key="1">
    <source>
        <dbReference type="ARBA" id="ARBA00022729"/>
    </source>
</evidence>
<organism evidence="9">
    <name type="scientific">Schistocephalus solidus</name>
    <name type="common">Tapeworm</name>
    <dbReference type="NCBI Taxonomy" id="70667"/>
    <lineage>
        <taxon>Eukaryota</taxon>
        <taxon>Metazoa</taxon>
        <taxon>Spiralia</taxon>
        <taxon>Lophotrochozoa</taxon>
        <taxon>Platyhelminthes</taxon>
        <taxon>Cestoda</taxon>
        <taxon>Eucestoda</taxon>
        <taxon>Diphyllobothriidea</taxon>
        <taxon>Diphyllobothriidae</taxon>
        <taxon>Schistocephalus</taxon>
    </lineage>
</organism>
<dbReference type="PANTHER" id="PTHR23220">
    <property type="entry name" value="INTEGRIN ALPHA"/>
    <property type="match status" value="1"/>
</dbReference>
<dbReference type="GO" id="GO:0009897">
    <property type="term" value="C:external side of plasma membrane"/>
    <property type="evidence" value="ECO:0007669"/>
    <property type="project" value="TreeGrafter"/>
</dbReference>
<dbReference type="GO" id="GO:0005178">
    <property type="term" value="F:integrin binding"/>
    <property type="evidence" value="ECO:0007669"/>
    <property type="project" value="TreeGrafter"/>
</dbReference>
<dbReference type="SUPFAM" id="SSF69318">
    <property type="entry name" value="Integrin alpha N-terminal domain"/>
    <property type="match status" value="1"/>
</dbReference>
<reference evidence="7 8" key="2">
    <citation type="submission" date="2018-11" db="EMBL/GenBank/DDBJ databases">
        <authorList>
            <consortium name="Pathogen Informatics"/>
        </authorList>
    </citation>
    <scope>NUCLEOTIDE SEQUENCE [LARGE SCALE GENOMIC DNA]</scope>
    <source>
        <strain evidence="7 8">NST_G2</strain>
    </source>
</reference>
<dbReference type="Gene3D" id="2.130.10.130">
    <property type="entry name" value="Integrin alpha, N-terminal"/>
    <property type="match status" value="1"/>
</dbReference>
<dbReference type="GO" id="GO:0033627">
    <property type="term" value="P:cell adhesion mediated by integrin"/>
    <property type="evidence" value="ECO:0007669"/>
    <property type="project" value="TreeGrafter"/>
</dbReference>
<evidence type="ECO:0000256" key="4">
    <source>
        <dbReference type="PROSITE-ProRule" id="PRU00803"/>
    </source>
</evidence>
<dbReference type="WBParaSite" id="SSLN_0000327401-mRNA-1">
    <property type="protein sequence ID" value="SSLN_0000327401-mRNA-1"/>
    <property type="gene ID" value="SSLN_0000327401"/>
</dbReference>
<feature type="repeat" description="FG-GAP" evidence="4">
    <location>
        <begin position="77"/>
        <end position="114"/>
    </location>
</feature>
<evidence type="ECO:0000313" key="9">
    <source>
        <dbReference type="WBParaSite" id="SSLN_0000327401-mRNA-1"/>
    </source>
</evidence>
<dbReference type="SMART" id="SM00191">
    <property type="entry name" value="Int_alpha"/>
    <property type="match status" value="1"/>
</dbReference>
<keyword evidence="5" id="KW-0675">Receptor</keyword>
<feature type="compositionally biased region" description="Basic and acidic residues" evidence="6">
    <location>
        <begin position="122"/>
        <end position="141"/>
    </location>
</feature>
<dbReference type="GO" id="GO:0098609">
    <property type="term" value="P:cell-cell adhesion"/>
    <property type="evidence" value="ECO:0007669"/>
    <property type="project" value="TreeGrafter"/>
</dbReference>
<dbReference type="InterPro" id="IPR028994">
    <property type="entry name" value="Integrin_alpha_N"/>
</dbReference>
<keyword evidence="3" id="KW-0325">Glycoprotein</keyword>
<dbReference type="Pfam" id="PF01839">
    <property type="entry name" value="FG-GAP"/>
    <property type="match status" value="1"/>
</dbReference>
<evidence type="ECO:0000256" key="3">
    <source>
        <dbReference type="ARBA" id="ARBA00023180"/>
    </source>
</evidence>
<dbReference type="InterPro" id="IPR013517">
    <property type="entry name" value="FG-GAP"/>
</dbReference>
<dbReference type="PRINTS" id="PR01185">
    <property type="entry name" value="INTEGRINA"/>
</dbReference>
<sequence length="244" mass="26353">MADSRDLVLYFAVDCGSSTAVSDAVYAPKTDSERPLVVASGAPGVPISGTRKDNSLGSGFVALNLIPRGGSQAALPFILRLEGQSFGSRFGHAVLLADINGDGWDDLLVGAPFQRIREAKNSELERQAAEHEGASVLRSEDSQSTTETADAETTVPEAPFGCVYLFWNRKNRMPDQVTYPPFSFDAVQLLEAPSELSPRSGFGVAITRLGDINHDGIDGTLFSAGFKRLFNSSFVRLHWRSIKI</sequence>
<dbReference type="PROSITE" id="PS51470">
    <property type="entry name" value="FG_GAP"/>
    <property type="match status" value="1"/>
</dbReference>
<dbReference type="OrthoDB" id="5317514at2759"/>
<dbReference type="PANTHER" id="PTHR23220:SF122">
    <property type="entry name" value="INTEGRIN ALPHA-PS1"/>
    <property type="match status" value="1"/>
</dbReference>